<dbReference type="OrthoDB" id="6485510at2759"/>
<evidence type="ECO:0000256" key="10">
    <source>
        <dbReference type="ARBA" id="ARBA00023136"/>
    </source>
</evidence>
<evidence type="ECO:0000256" key="5">
    <source>
        <dbReference type="ARBA" id="ARBA00022824"/>
    </source>
</evidence>
<dbReference type="STRING" id="71784.A0A1Y2AQ60"/>
<evidence type="ECO:0000256" key="9">
    <source>
        <dbReference type="ARBA" id="ARBA00023098"/>
    </source>
</evidence>
<evidence type="ECO:0000313" key="14">
    <source>
        <dbReference type="EMBL" id="ORY24681.1"/>
    </source>
</evidence>
<dbReference type="InterPro" id="IPR005352">
    <property type="entry name" value="Erg28"/>
</dbReference>
<evidence type="ECO:0000256" key="12">
    <source>
        <dbReference type="ARBA" id="ARBA00023221"/>
    </source>
</evidence>
<reference evidence="14 15" key="1">
    <citation type="submission" date="2016-07" db="EMBL/GenBank/DDBJ databases">
        <title>Pervasive Adenine N6-methylation of Active Genes in Fungi.</title>
        <authorList>
            <consortium name="DOE Joint Genome Institute"/>
            <person name="Mondo S.J."/>
            <person name="Dannebaum R.O."/>
            <person name="Kuo R.C."/>
            <person name="Labutti K."/>
            <person name="Haridas S."/>
            <person name="Kuo A."/>
            <person name="Salamov A."/>
            <person name="Ahrendt S.R."/>
            <person name="Lipzen A."/>
            <person name="Sullivan W."/>
            <person name="Andreopoulos W.B."/>
            <person name="Clum A."/>
            <person name="Lindquist E."/>
            <person name="Daum C."/>
            <person name="Ramamoorthy G.K."/>
            <person name="Gryganskyi A."/>
            <person name="Culley D."/>
            <person name="Magnuson J.K."/>
            <person name="James T.Y."/>
            <person name="O'Malley M.A."/>
            <person name="Stajich J.E."/>
            <person name="Spatafora J.W."/>
            <person name="Visel A."/>
            <person name="Grigoriev I.V."/>
        </authorList>
    </citation>
    <scope>NUCLEOTIDE SEQUENCE [LARGE SCALE GENOMIC DNA]</scope>
    <source>
        <strain evidence="14 15">68-887.2</strain>
    </source>
</reference>
<dbReference type="GO" id="GO:0030674">
    <property type="term" value="F:protein-macromolecule adaptor activity"/>
    <property type="evidence" value="ECO:0007669"/>
    <property type="project" value="TreeGrafter"/>
</dbReference>
<comment type="subcellular location">
    <subcellularLocation>
        <location evidence="1">Endoplasmic reticulum membrane</location>
        <topology evidence="1">Multi-pass membrane protein</topology>
    </subcellularLocation>
</comment>
<evidence type="ECO:0000256" key="1">
    <source>
        <dbReference type="ARBA" id="ARBA00004477"/>
    </source>
</evidence>
<comment type="similarity">
    <text evidence="2">Belongs to the ERG28 family.</text>
</comment>
<keyword evidence="9" id="KW-0443">Lipid metabolism</keyword>
<sequence length="134" mass="15035">MSYLPDSSRGILPYWLLLTSAASVYNVFQSYTTTWQSKEVYAGRSAEMTPLASRIFGSWTLTAAMIRTMAAYNVSDPTAYHLVMGTYIIAAFHFGSELFVFKGVKINRASIPVFIVATVSLVWTYNQRAYYLGL</sequence>
<accession>A0A1Y2AQ60</accession>
<feature type="transmembrane region" description="Helical" evidence="13">
    <location>
        <begin position="51"/>
        <end position="72"/>
    </location>
</feature>
<evidence type="ECO:0000256" key="3">
    <source>
        <dbReference type="ARBA" id="ARBA00022516"/>
    </source>
</evidence>
<organism evidence="14 15">
    <name type="scientific">Naematelia encephala</name>
    <dbReference type="NCBI Taxonomy" id="71784"/>
    <lineage>
        <taxon>Eukaryota</taxon>
        <taxon>Fungi</taxon>
        <taxon>Dikarya</taxon>
        <taxon>Basidiomycota</taxon>
        <taxon>Agaricomycotina</taxon>
        <taxon>Tremellomycetes</taxon>
        <taxon>Tremellales</taxon>
        <taxon>Naemateliaceae</taxon>
        <taxon>Naematelia</taxon>
    </lineage>
</organism>
<evidence type="ECO:0000313" key="15">
    <source>
        <dbReference type="Proteomes" id="UP000193986"/>
    </source>
</evidence>
<dbReference type="AlphaFoldDB" id="A0A1Y2AQ60"/>
<keyword evidence="6" id="KW-0752">Steroid biosynthesis</keyword>
<evidence type="ECO:0000256" key="7">
    <source>
        <dbReference type="ARBA" id="ARBA00022989"/>
    </source>
</evidence>
<dbReference type="Pfam" id="PF03694">
    <property type="entry name" value="Erg28"/>
    <property type="match status" value="1"/>
</dbReference>
<feature type="transmembrane region" description="Helical" evidence="13">
    <location>
        <begin position="12"/>
        <end position="31"/>
    </location>
</feature>
<evidence type="ECO:0000256" key="11">
    <source>
        <dbReference type="ARBA" id="ARBA00023166"/>
    </source>
</evidence>
<dbReference type="GO" id="GO:0016126">
    <property type="term" value="P:sterol biosynthetic process"/>
    <property type="evidence" value="ECO:0007669"/>
    <property type="project" value="UniProtKB-KW"/>
</dbReference>
<keyword evidence="5" id="KW-0256">Endoplasmic reticulum</keyword>
<proteinExistence type="inferred from homology"/>
<name>A0A1Y2AQ60_9TREE</name>
<keyword evidence="11" id="KW-1207">Sterol metabolism</keyword>
<dbReference type="InParanoid" id="A0A1Y2AQ60"/>
<keyword evidence="7 13" id="KW-1133">Transmembrane helix</keyword>
<feature type="transmembrane region" description="Helical" evidence="13">
    <location>
        <begin position="108"/>
        <end position="125"/>
    </location>
</feature>
<evidence type="ECO:0000256" key="8">
    <source>
        <dbReference type="ARBA" id="ARBA00023011"/>
    </source>
</evidence>
<evidence type="ECO:0000256" key="2">
    <source>
        <dbReference type="ARBA" id="ARBA00005377"/>
    </source>
</evidence>
<keyword evidence="3" id="KW-0444">Lipid biosynthesis</keyword>
<dbReference type="GO" id="GO:0005789">
    <property type="term" value="C:endoplasmic reticulum membrane"/>
    <property type="evidence" value="ECO:0007669"/>
    <property type="project" value="UniProtKB-SubCell"/>
</dbReference>
<feature type="transmembrane region" description="Helical" evidence="13">
    <location>
        <begin position="78"/>
        <end position="101"/>
    </location>
</feature>
<dbReference type="Proteomes" id="UP000193986">
    <property type="component" value="Unassembled WGS sequence"/>
</dbReference>
<keyword evidence="8" id="KW-0756">Sterol biosynthesis</keyword>
<gene>
    <name evidence="14" type="ORF">BCR39DRAFT_561425</name>
</gene>
<keyword evidence="15" id="KW-1185">Reference proteome</keyword>
<dbReference type="PANTHER" id="PTHR15451">
    <property type="entry name" value="ERGOSTEROL BIOSYNTHETIC PROTEIN 28-RELATED"/>
    <property type="match status" value="1"/>
</dbReference>
<evidence type="ECO:0000256" key="13">
    <source>
        <dbReference type="SAM" id="Phobius"/>
    </source>
</evidence>
<dbReference type="EMBL" id="MCFC01000065">
    <property type="protein sequence ID" value="ORY24681.1"/>
    <property type="molecule type" value="Genomic_DNA"/>
</dbReference>
<keyword evidence="12" id="KW-0753">Steroid metabolism</keyword>
<evidence type="ECO:0000256" key="4">
    <source>
        <dbReference type="ARBA" id="ARBA00022692"/>
    </source>
</evidence>
<dbReference type="FunCoup" id="A0A1Y2AQ60">
    <property type="interactions" value="142"/>
</dbReference>
<comment type="caution">
    <text evidence="14">The sequence shown here is derived from an EMBL/GenBank/DDBJ whole genome shotgun (WGS) entry which is preliminary data.</text>
</comment>
<keyword evidence="10 13" id="KW-0472">Membrane</keyword>
<keyword evidence="4 13" id="KW-0812">Transmembrane</keyword>
<protein>
    <submittedName>
        <fullName evidence="14">Putative ergosterol biosynthesis-related protein</fullName>
    </submittedName>
</protein>
<evidence type="ECO:0000256" key="6">
    <source>
        <dbReference type="ARBA" id="ARBA00022955"/>
    </source>
</evidence>
<dbReference type="PANTHER" id="PTHR15451:SF19">
    <property type="entry name" value="ERGOSTEROL BIOSYNTHETIC PROTEIN 28 HOMOLOG"/>
    <property type="match status" value="1"/>
</dbReference>